<organism evidence="1 2">
    <name type="scientific">Sparassis crispa</name>
    <dbReference type="NCBI Taxonomy" id="139825"/>
    <lineage>
        <taxon>Eukaryota</taxon>
        <taxon>Fungi</taxon>
        <taxon>Dikarya</taxon>
        <taxon>Basidiomycota</taxon>
        <taxon>Agaricomycotina</taxon>
        <taxon>Agaricomycetes</taxon>
        <taxon>Polyporales</taxon>
        <taxon>Sparassidaceae</taxon>
        <taxon>Sparassis</taxon>
    </lineage>
</organism>
<dbReference type="AlphaFoldDB" id="A0A401GIK5"/>
<evidence type="ECO:0000313" key="1">
    <source>
        <dbReference type="EMBL" id="GBE82007.1"/>
    </source>
</evidence>
<protein>
    <submittedName>
        <fullName evidence="1">Uncharacterized protein</fullName>
    </submittedName>
</protein>
<dbReference type="RefSeq" id="XP_027612920.1">
    <property type="nucleotide sequence ID" value="XM_027757119.1"/>
</dbReference>
<evidence type="ECO:0000313" key="2">
    <source>
        <dbReference type="Proteomes" id="UP000287166"/>
    </source>
</evidence>
<dbReference type="EMBL" id="BFAD01000004">
    <property type="protein sequence ID" value="GBE82007.1"/>
    <property type="molecule type" value="Genomic_DNA"/>
</dbReference>
<dbReference type="InParanoid" id="A0A401GIK5"/>
<accession>A0A401GIK5</accession>
<proteinExistence type="predicted"/>
<comment type="caution">
    <text evidence="1">The sequence shown here is derived from an EMBL/GenBank/DDBJ whole genome shotgun (WGS) entry which is preliminary data.</text>
</comment>
<dbReference type="GeneID" id="38778924"/>
<sequence>MRFESKSYSTKGSNPGHQRFCETCQPTCPSLFASSCPHHHSYLYAGGPRAREKSIAQLCQNTGSKLHQKCAHVTYCV</sequence>
<gene>
    <name evidence="1" type="ORF">SCP_0403830</name>
</gene>
<dbReference type="Proteomes" id="UP000287166">
    <property type="component" value="Unassembled WGS sequence"/>
</dbReference>
<name>A0A401GIK5_9APHY</name>
<reference evidence="1 2" key="1">
    <citation type="journal article" date="2018" name="Sci. Rep.">
        <title>Genome sequence of the cauliflower mushroom Sparassis crispa (Hanabiratake) and its association with beneficial usage.</title>
        <authorList>
            <person name="Kiyama R."/>
            <person name="Furutani Y."/>
            <person name="Kawaguchi K."/>
            <person name="Nakanishi T."/>
        </authorList>
    </citation>
    <scope>NUCLEOTIDE SEQUENCE [LARGE SCALE GENOMIC DNA]</scope>
</reference>
<keyword evidence="2" id="KW-1185">Reference proteome</keyword>